<feature type="transmembrane region" description="Helical" evidence="6">
    <location>
        <begin position="76"/>
        <end position="95"/>
    </location>
</feature>
<feature type="transmembrane region" description="Helical" evidence="6">
    <location>
        <begin position="282"/>
        <end position="301"/>
    </location>
</feature>
<dbReference type="PANTHER" id="PTHR32322:SF2">
    <property type="entry name" value="EAMA DOMAIN-CONTAINING PROTEIN"/>
    <property type="match status" value="1"/>
</dbReference>
<feature type="transmembrane region" description="Helical" evidence="6">
    <location>
        <begin position="107"/>
        <end position="126"/>
    </location>
</feature>
<dbReference type="Proteomes" id="UP001174932">
    <property type="component" value="Unassembled WGS sequence"/>
</dbReference>
<feature type="domain" description="EamA" evidence="7">
    <location>
        <begin position="20"/>
        <end position="148"/>
    </location>
</feature>
<proteinExistence type="inferred from homology"/>
<comment type="similarity">
    <text evidence="2">Belongs to the EamA transporter family.</text>
</comment>
<feature type="transmembrane region" description="Helical" evidence="6">
    <location>
        <begin position="194"/>
        <end position="212"/>
    </location>
</feature>
<dbReference type="InterPro" id="IPR000620">
    <property type="entry name" value="EamA_dom"/>
</dbReference>
<dbReference type="Pfam" id="PF00892">
    <property type="entry name" value="EamA"/>
    <property type="match status" value="2"/>
</dbReference>
<dbReference type="EMBL" id="JAUOZU010000007">
    <property type="protein sequence ID" value="MDO6964416.1"/>
    <property type="molecule type" value="Genomic_DNA"/>
</dbReference>
<evidence type="ECO:0000256" key="1">
    <source>
        <dbReference type="ARBA" id="ARBA00004141"/>
    </source>
</evidence>
<feature type="transmembrane region" description="Helical" evidence="6">
    <location>
        <begin position="133"/>
        <end position="153"/>
    </location>
</feature>
<feature type="transmembrane region" description="Helical" evidence="6">
    <location>
        <begin position="224"/>
        <end position="245"/>
    </location>
</feature>
<feature type="transmembrane region" description="Helical" evidence="6">
    <location>
        <begin position="257"/>
        <end position="276"/>
    </location>
</feature>
<name>A0ABT8YLP1_9HYPH</name>
<comment type="subcellular location">
    <subcellularLocation>
        <location evidence="1">Membrane</location>
        <topology evidence="1">Multi-pass membrane protein</topology>
    </subcellularLocation>
</comment>
<dbReference type="PANTHER" id="PTHR32322">
    <property type="entry name" value="INNER MEMBRANE TRANSPORTER"/>
    <property type="match status" value="1"/>
</dbReference>
<keyword evidence="3 6" id="KW-0812">Transmembrane</keyword>
<feature type="transmembrane region" description="Helical" evidence="6">
    <location>
        <begin position="165"/>
        <end position="182"/>
    </location>
</feature>
<gene>
    <name evidence="8" type="ORF">Q4481_10650</name>
</gene>
<evidence type="ECO:0000313" key="9">
    <source>
        <dbReference type="Proteomes" id="UP001174932"/>
    </source>
</evidence>
<reference evidence="8" key="2">
    <citation type="submission" date="2023-07" db="EMBL/GenBank/DDBJ databases">
        <authorList>
            <person name="Shen H."/>
        </authorList>
    </citation>
    <scope>NUCLEOTIDE SEQUENCE</scope>
    <source>
        <strain evidence="8">TNR-22</strain>
    </source>
</reference>
<evidence type="ECO:0000256" key="3">
    <source>
        <dbReference type="ARBA" id="ARBA00022692"/>
    </source>
</evidence>
<comment type="caution">
    <text evidence="8">The sequence shown here is derived from an EMBL/GenBank/DDBJ whole genome shotgun (WGS) entry which is preliminary data.</text>
</comment>
<keyword evidence="4 6" id="KW-1133">Transmembrane helix</keyword>
<dbReference type="InterPro" id="IPR037185">
    <property type="entry name" value="EmrE-like"/>
</dbReference>
<keyword evidence="9" id="KW-1185">Reference proteome</keyword>
<dbReference type="SUPFAM" id="SSF103481">
    <property type="entry name" value="Multidrug resistance efflux transporter EmrE"/>
    <property type="match status" value="2"/>
</dbReference>
<feature type="transmembrane region" description="Helical" evidence="6">
    <location>
        <begin position="21"/>
        <end position="43"/>
    </location>
</feature>
<evidence type="ECO:0000256" key="4">
    <source>
        <dbReference type="ARBA" id="ARBA00022989"/>
    </source>
</evidence>
<reference evidence="8" key="1">
    <citation type="journal article" date="2015" name="Int. J. Syst. Evol. Microbiol.">
        <title>Rhizobium alvei sp. nov., isolated from a freshwater river.</title>
        <authorList>
            <person name="Sheu S.Y."/>
            <person name="Huang H.W."/>
            <person name="Young C.C."/>
            <person name="Chen W.M."/>
        </authorList>
    </citation>
    <scope>NUCLEOTIDE SEQUENCE</scope>
    <source>
        <strain evidence="8">TNR-22</strain>
    </source>
</reference>
<evidence type="ECO:0000256" key="2">
    <source>
        <dbReference type="ARBA" id="ARBA00007362"/>
    </source>
</evidence>
<feature type="domain" description="EamA" evidence="7">
    <location>
        <begin position="163"/>
        <end position="299"/>
    </location>
</feature>
<evidence type="ECO:0000313" key="8">
    <source>
        <dbReference type="EMBL" id="MDO6964416.1"/>
    </source>
</evidence>
<organism evidence="8 9">
    <name type="scientific">Rhizobium alvei</name>
    <dbReference type="NCBI Taxonomy" id="1132659"/>
    <lineage>
        <taxon>Bacteria</taxon>
        <taxon>Pseudomonadati</taxon>
        <taxon>Pseudomonadota</taxon>
        <taxon>Alphaproteobacteria</taxon>
        <taxon>Hyphomicrobiales</taxon>
        <taxon>Rhizobiaceae</taxon>
        <taxon>Rhizobium/Agrobacterium group</taxon>
        <taxon>Rhizobium</taxon>
    </lineage>
</organism>
<keyword evidence="5 6" id="KW-0472">Membrane</keyword>
<evidence type="ECO:0000259" key="7">
    <source>
        <dbReference type="Pfam" id="PF00892"/>
    </source>
</evidence>
<accession>A0ABT8YLP1</accession>
<protein>
    <submittedName>
        <fullName evidence="8">DMT family transporter</fullName>
    </submittedName>
</protein>
<dbReference type="InterPro" id="IPR050638">
    <property type="entry name" value="AA-Vitamin_Transporters"/>
</dbReference>
<feature type="transmembrane region" description="Helical" evidence="6">
    <location>
        <begin position="49"/>
        <end position="69"/>
    </location>
</feature>
<evidence type="ECO:0000256" key="6">
    <source>
        <dbReference type="SAM" id="Phobius"/>
    </source>
</evidence>
<evidence type="ECO:0000256" key="5">
    <source>
        <dbReference type="ARBA" id="ARBA00023136"/>
    </source>
</evidence>
<dbReference type="RefSeq" id="WP_304376328.1">
    <property type="nucleotide sequence ID" value="NZ_JAUOZU010000007.1"/>
</dbReference>
<sequence>MAASANIHAKGYEKLKAHGAMLLFAILIAGSFSLGGLAAGVMPSAAINAIRYVIGTAVMGLFGLFVLRVEIRVPAAFWRFVILGMLMAVYMFTMFKALEFTSPVSTGAVFTLMPLMSAGFALVFLGQKTRPPVLASLILAAAGAVWVIFRGNIDAILSFDVGRGELIYFIGVICHAAYAPLLRKFNRGESAFTFGFWGVACTGVILLIPGVPAIAESGITNLPLIAWVAIFYLAIATTAITFMLLQYASMRLPASKVLAYGYLTPTFIIMVEGMIGHGWVSASVFAGAAVTALGLVVMALLPD</sequence>